<name>A0A7W3UGN7_9LACO</name>
<sequence length="403" mass="43129">GESVNTDIANHVPEGWVISGKYPTSITFGSENPAPINVTIEHGTKDVTNDPSQADKVNKTITRTIDIDIAGKTSEYTKQTATLHRSATKDLVTGEVTYGAWNLDGAKFDKVPAPEEAGYTVTNPNAAPEVAITGDTESSTVTFNYTANEQTRKIIFVDGGKTVGKPQILTGKTGTSVTIGNGNGETPLQVPTGYEVVPGTEVPTTVPFNADSKDNGDITVQVQAKKDTDDGRNDKGNKDVYREVTRTITVNIEGQAPQTVTQTLAFYRIKTTNEATGKVTYTDWTSNMEDGATSFPELEIPSEAGYTRTITGGTITTKDGKDYVASQSGLENGEPVNNITVTVDYEKADHTQLINYVDKAGKVISHYNVNGKTGESVNTDIANHVPEGWVISGKYPTSITFGS</sequence>
<dbReference type="EMBL" id="JACIVE010000034">
    <property type="protein sequence ID" value="MBB1095227.1"/>
    <property type="molecule type" value="Genomic_DNA"/>
</dbReference>
<dbReference type="Proteomes" id="UP000534578">
    <property type="component" value="Unassembled WGS sequence"/>
</dbReference>
<protein>
    <recommendedName>
        <fullName evidence="1">Mub B2-like domain-containing protein</fullName>
    </recommendedName>
</protein>
<evidence type="ECO:0000313" key="3">
    <source>
        <dbReference type="Proteomes" id="UP000534578"/>
    </source>
</evidence>
<accession>A0A7W3UGN7</accession>
<reference evidence="2 3" key="1">
    <citation type="submission" date="2020-07" db="EMBL/GenBank/DDBJ databases">
        <title>Description of Limosilactobacillus balticus sp. nov., Limosilactobacillus agrestis sp. nov., Limosilactobacillus albertensis sp. nov., Limosilactobacillus rudii sp. nov., Limosilactobacillus fastidiosus sp. nov., five novel Limosilactobacillus species isolated from the vertebrate gastrointestinal tract, and proposal of 6 subspecies of Limosilactobacillus reuteri adapted to the gastrointestinal tract of specific vertebrate hosts.</title>
        <authorList>
            <person name="Li F."/>
            <person name="Cheng C."/>
            <person name="Zheng J."/>
            <person name="Quevedo R.M."/>
            <person name="Li J."/>
            <person name="Roos S."/>
            <person name="Gaenzle M.G."/>
            <person name="Walter J."/>
        </authorList>
    </citation>
    <scope>NUCLEOTIDE SEQUENCE [LARGE SCALE GENOMIC DNA]</scope>
    <source>
        <strain evidence="2 3">BG-MG3-A</strain>
    </source>
</reference>
<proteinExistence type="predicted"/>
<dbReference type="RefSeq" id="WP_411814639.1">
    <property type="nucleotide sequence ID" value="NZ_JACIVE010000034.1"/>
</dbReference>
<feature type="non-terminal residue" evidence="2">
    <location>
        <position position="403"/>
    </location>
</feature>
<feature type="domain" description="Mub B2-like" evidence="1">
    <location>
        <begin position="53"/>
        <end position="148"/>
    </location>
</feature>
<dbReference type="Gene3D" id="2.60.40.4300">
    <property type="match status" value="2"/>
</dbReference>
<evidence type="ECO:0000259" key="1">
    <source>
        <dbReference type="Pfam" id="PF17966"/>
    </source>
</evidence>
<evidence type="ECO:0000313" key="2">
    <source>
        <dbReference type="EMBL" id="MBB1095227.1"/>
    </source>
</evidence>
<gene>
    <name evidence="2" type="ORF">H5R92_03255</name>
</gene>
<dbReference type="Pfam" id="PF17966">
    <property type="entry name" value="Muc_B2"/>
    <property type="match status" value="2"/>
</dbReference>
<feature type="domain" description="Mub B2-like" evidence="1">
    <location>
        <begin position="238"/>
        <end position="314"/>
    </location>
</feature>
<comment type="caution">
    <text evidence="2">The sequence shown here is derived from an EMBL/GenBank/DDBJ whole genome shotgun (WGS) entry which is preliminary data.</text>
</comment>
<dbReference type="AlphaFoldDB" id="A0A7W3UGN7"/>
<feature type="non-terminal residue" evidence="2">
    <location>
        <position position="1"/>
    </location>
</feature>
<organism evidence="2 3">
    <name type="scientific">Limosilactobacillus agrestis</name>
    <dbReference type="NCBI Taxonomy" id="2759748"/>
    <lineage>
        <taxon>Bacteria</taxon>
        <taxon>Bacillati</taxon>
        <taxon>Bacillota</taxon>
        <taxon>Bacilli</taxon>
        <taxon>Lactobacillales</taxon>
        <taxon>Lactobacillaceae</taxon>
        <taxon>Limosilactobacillus</taxon>
    </lineage>
</organism>
<dbReference type="InterPro" id="IPR041495">
    <property type="entry name" value="Mub_B2"/>
</dbReference>